<reference evidence="6 7" key="1">
    <citation type="journal article" date="2013" name="ISME J.">
        <title>By their genes ye shall know them: genomic signatures of predatory bacteria.</title>
        <authorList>
            <person name="Pasternak Z."/>
            <person name="Pietrokovski S."/>
            <person name="Rotem O."/>
            <person name="Gophna U."/>
            <person name="Lurie-Weinberger M.N."/>
            <person name="Jurkevitch E."/>
        </authorList>
    </citation>
    <scope>NUCLEOTIDE SEQUENCE [LARGE SCALE GENOMIC DNA]</scope>
    <source>
        <strain evidence="6">EPB</strain>
    </source>
</reference>
<dbReference type="Pfam" id="PF22780">
    <property type="entry name" value="HI0933_like_1st"/>
    <property type="match status" value="1"/>
</dbReference>
<dbReference type="SUPFAM" id="SSF51905">
    <property type="entry name" value="FAD/NAD(P)-binding domain"/>
    <property type="match status" value="1"/>
</dbReference>
<dbReference type="PANTHER" id="PTHR42887">
    <property type="entry name" value="OS12G0638800 PROTEIN"/>
    <property type="match status" value="1"/>
</dbReference>
<dbReference type="Pfam" id="PF03486">
    <property type="entry name" value="HI0933_like"/>
    <property type="match status" value="1"/>
</dbReference>
<dbReference type="Gene3D" id="3.50.50.60">
    <property type="entry name" value="FAD/NAD(P)-binding domain"/>
    <property type="match status" value="1"/>
</dbReference>
<dbReference type="KEGG" id="man:A11S_1941"/>
<protein>
    <submittedName>
        <fullName evidence="6">NAD(FAD)-utilizing dehydrogenase</fullName>
    </submittedName>
</protein>
<accession>M4VH78</accession>
<dbReference type="HOGENOM" id="CLU_025174_2_0_5"/>
<dbReference type="Proteomes" id="UP000011932">
    <property type="component" value="Chromosome"/>
</dbReference>
<dbReference type="PRINTS" id="PR00411">
    <property type="entry name" value="PNDRDTASEI"/>
</dbReference>
<evidence type="ECO:0000256" key="3">
    <source>
        <dbReference type="ARBA" id="ARBA00022827"/>
    </source>
</evidence>
<organism evidence="6 7">
    <name type="scientific">Micavibrio aeruginosavorus EPB</name>
    <dbReference type="NCBI Taxonomy" id="349215"/>
    <lineage>
        <taxon>Bacteria</taxon>
        <taxon>Pseudomonadati</taxon>
        <taxon>Bdellovibrionota</taxon>
        <taxon>Bdellovibrionia</taxon>
        <taxon>Bdellovibrionales</taxon>
        <taxon>Pseudobdellovibrionaceae</taxon>
        <taxon>Micavibrio</taxon>
    </lineage>
</organism>
<evidence type="ECO:0000313" key="6">
    <source>
        <dbReference type="EMBL" id="AGH98742.1"/>
    </source>
</evidence>
<gene>
    <name evidence="6" type="ORF">A11S_1941</name>
</gene>
<evidence type="ECO:0000259" key="5">
    <source>
        <dbReference type="Pfam" id="PF22780"/>
    </source>
</evidence>
<dbReference type="EMBL" id="CP003538">
    <property type="protein sequence ID" value="AGH98742.1"/>
    <property type="molecule type" value="Genomic_DNA"/>
</dbReference>
<dbReference type="InterPro" id="IPR036188">
    <property type="entry name" value="FAD/NAD-bd_sf"/>
</dbReference>
<keyword evidence="3" id="KW-0274">FAD</keyword>
<dbReference type="InterPro" id="IPR004792">
    <property type="entry name" value="BaiN-like"/>
</dbReference>
<dbReference type="PATRIC" id="fig|349215.9.peg.1885"/>
<evidence type="ECO:0000256" key="1">
    <source>
        <dbReference type="ARBA" id="ARBA00001974"/>
    </source>
</evidence>
<evidence type="ECO:0000259" key="4">
    <source>
        <dbReference type="Pfam" id="PF03486"/>
    </source>
</evidence>
<dbReference type="SUPFAM" id="SSF160996">
    <property type="entry name" value="HI0933 insert domain-like"/>
    <property type="match status" value="1"/>
</dbReference>
<dbReference type="InterPro" id="IPR023166">
    <property type="entry name" value="BaiN-like_dom_sf"/>
</dbReference>
<feature type="domain" description="RsdA/BaiN/AoA(So)-like Rossmann fold-like" evidence="4">
    <location>
        <begin position="14"/>
        <end position="402"/>
    </location>
</feature>
<feature type="domain" description="RsdA/BaiN/AoA(So)-like insert" evidence="5">
    <location>
        <begin position="198"/>
        <end position="349"/>
    </location>
</feature>
<dbReference type="PANTHER" id="PTHR42887:SF2">
    <property type="entry name" value="OS12G0638800 PROTEIN"/>
    <property type="match status" value="1"/>
</dbReference>
<sequence>MDPFPIKTNAMDTDVVIIGAGAAGLMCALTAGGRGRRVCVLEHTDKIAEKIRISGGGRCNFTNLHCAPDRYLSNNPHFCRSALKRYTQYDFIDFVSRHKIPYHEKTLGQLFCDDSARDIIDMLSRECDQGGVDIQTATTVQTVDRDDSGRFVVTTSRGVVTCASLVVACGGLSIPKIGASPFGYEIAKQFGLNIIPTRAGLVPLTFDPAVLDITKDLSGVSIDPVRVQSQSGMTFDEAMLFTHRGISGPAVLQISSYWHPGEDIAINMYPQADVWAWLKDQRKKQPKSMLHTVLGDILSKRLAQKIAEDVAVDGRMADLSDKILMTVATRISDWRVKPSGSEGYRTAEVTLGGVDTDDVSSKTFEAKTVPGLYFIGEVLDVTGHLGGFNFQWAWSSGHCAGQVV</sequence>
<keyword evidence="2" id="KW-0285">Flavoprotein</keyword>
<dbReference type="InterPro" id="IPR057661">
    <property type="entry name" value="RsdA/BaiN/AoA(So)_Rossmann"/>
</dbReference>
<dbReference type="InterPro" id="IPR055178">
    <property type="entry name" value="RsdA/BaiN/AoA(So)-like_dom"/>
</dbReference>
<comment type="cofactor">
    <cofactor evidence="1">
        <name>FAD</name>
        <dbReference type="ChEBI" id="CHEBI:57692"/>
    </cofactor>
</comment>
<dbReference type="Gene3D" id="1.10.8.260">
    <property type="entry name" value="HI0933 insert domain-like"/>
    <property type="match status" value="1"/>
</dbReference>
<evidence type="ECO:0000313" key="7">
    <source>
        <dbReference type="Proteomes" id="UP000011932"/>
    </source>
</evidence>
<dbReference type="AlphaFoldDB" id="M4VH78"/>
<name>M4VH78_9BACT</name>
<evidence type="ECO:0000256" key="2">
    <source>
        <dbReference type="ARBA" id="ARBA00022630"/>
    </source>
</evidence>
<proteinExistence type="predicted"/>
<dbReference type="Gene3D" id="2.40.30.10">
    <property type="entry name" value="Translation factors"/>
    <property type="match status" value="1"/>
</dbReference>
<dbReference type="NCBIfam" id="TIGR00275">
    <property type="entry name" value="aminoacetone oxidase family FAD-binding enzyme"/>
    <property type="match status" value="1"/>
</dbReference>